<feature type="transmembrane region" description="Helical" evidence="1">
    <location>
        <begin position="147"/>
        <end position="166"/>
    </location>
</feature>
<evidence type="ECO:0000313" key="4">
    <source>
        <dbReference type="Proteomes" id="UP000637643"/>
    </source>
</evidence>
<accession>A0A917FI12</accession>
<sequence>MNTHPISLAETEQHSLAKSIAYHLLPGIIPFLCVLFFAPFLIRSGLTIGLALNLVLFLSIVPVQLGILLYTAKKQTGRFTLQGILPYRQKLPMRQYFIWVPALLVWFILVFFLLEPVGNYLLEYVFNFFPAWFNPAADMLSRYSSGMLLASWASDLILLGIFVPIVEELYFRGYLLPRLSRYQGASVFINTVLFAVYHFFSPWMAVTRIIAIFPMCFIVWRTKNIYLGMAVHVLLNLISSLSQYNLYMG</sequence>
<evidence type="ECO:0000259" key="2">
    <source>
        <dbReference type="Pfam" id="PF02517"/>
    </source>
</evidence>
<proteinExistence type="predicted"/>
<comment type="caution">
    <text evidence="3">The sequence shown here is derived from an EMBL/GenBank/DDBJ whole genome shotgun (WGS) entry which is preliminary data.</text>
</comment>
<feature type="transmembrane region" description="Helical" evidence="1">
    <location>
        <begin position="187"/>
        <end position="220"/>
    </location>
</feature>
<organism evidence="3 4">
    <name type="scientific">Paenibacillus albidus</name>
    <dbReference type="NCBI Taxonomy" id="2041023"/>
    <lineage>
        <taxon>Bacteria</taxon>
        <taxon>Bacillati</taxon>
        <taxon>Bacillota</taxon>
        <taxon>Bacilli</taxon>
        <taxon>Bacillales</taxon>
        <taxon>Paenibacillaceae</taxon>
        <taxon>Paenibacillus</taxon>
    </lineage>
</organism>
<dbReference type="GO" id="GO:0004175">
    <property type="term" value="F:endopeptidase activity"/>
    <property type="evidence" value="ECO:0007669"/>
    <property type="project" value="UniProtKB-ARBA"/>
</dbReference>
<feature type="transmembrane region" description="Helical" evidence="1">
    <location>
        <begin position="96"/>
        <end position="114"/>
    </location>
</feature>
<name>A0A917FI12_9BACL</name>
<dbReference type="GO" id="GO:0080120">
    <property type="term" value="P:CAAX-box protein maturation"/>
    <property type="evidence" value="ECO:0007669"/>
    <property type="project" value="UniProtKB-ARBA"/>
</dbReference>
<evidence type="ECO:0000256" key="1">
    <source>
        <dbReference type="SAM" id="Phobius"/>
    </source>
</evidence>
<keyword evidence="1" id="KW-0812">Transmembrane</keyword>
<reference evidence="3" key="1">
    <citation type="journal article" date="2014" name="Int. J. Syst. Evol. Microbiol.">
        <title>Complete genome sequence of Corynebacterium casei LMG S-19264T (=DSM 44701T), isolated from a smear-ripened cheese.</title>
        <authorList>
            <consortium name="US DOE Joint Genome Institute (JGI-PGF)"/>
            <person name="Walter F."/>
            <person name="Albersmeier A."/>
            <person name="Kalinowski J."/>
            <person name="Ruckert C."/>
        </authorList>
    </citation>
    <scope>NUCLEOTIDE SEQUENCE</scope>
    <source>
        <strain evidence="3">CGMCC 1.16134</strain>
    </source>
</reference>
<keyword evidence="4" id="KW-1185">Reference proteome</keyword>
<keyword evidence="1" id="KW-1133">Transmembrane helix</keyword>
<evidence type="ECO:0000313" key="3">
    <source>
        <dbReference type="EMBL" id="GGF78815.1"/>
    </source>
</evidence>
<dbReference type="InterPro" id="IPR003675">
    <property type="entry name" value="Rce1/LyrA-like_dom"/>
</dbReference>
<feature type="domain" description="CAAX prenyl protease 2/Lysostaphin resistance protein A-like" evidence="2">
    <location>
        <begin position="153"/>
        <end position="238"/>
    </location>
</feature>
<dbReference type="AlphaFoldDB" id="A0A917FI12"/>
<dbReference type="Proteomes" id="UP000637643">
    <property type="component" value="Unassembled WGS sequence"/>
</dbReference>
<keyword evidence="1" id="KW-0472">Membrane</keyword>
<dbReference type="EMBL" id="BMKR01000008">
    <property type="protein sequence ID" value="GGF78815.1"/>
    <property type="molecule type" value="Genomic_DNA"/>
</dbReference>
<gene>
    <name evidence="3" type="ORF">GCM10010912_24840</name>
</gene>
<feature type="transmembrane region" description="Helical" evidence="1">
    <location>
        <begin position="226"/>
        <end position="247"/>
    </location>
</feature>
<protein>
    <recommendedName>
        <fullName evidence="2">CAAX prenyl protease 2/Lysostaphin resistance protein A-like domain-containing protein</fullName>
    </recommendedName>
</protein>
<feature type="transmembrane region" description="Helical" evidence="1">
    <location>
        <begin position="20"/>
        <end position="42"/>
    </location>
</feature>
<feature type="transmembrane region" description="Helical" evidence="1">
    <location>
        <begin position="48"/>
        <end position="70"/>
    </location>
</feature>
<reference evidence="3" key="2">
    <citation type="submission" date="2020-09" db="EMBL/GenBank/DDBJ databases">
        <authorList>
            <person name="Sun Q."/>
            <person name="Zhou Y."/>
        </authorList>
    </citation>
    <scope>NUCLEOTIDE SEQUENCE</scope>
    <source>
        <strain evidence="3">CGMCC 1.16134</strain>
    </source>
</reference>
<dbReference type="Pfam" id="PF02517">
    <property type="entry name" value="Rce1-like"/>
    <property type="match status" value="1"/>
</dbReference>